<feature type="compositionally biased region" description="Polar residues" evidence="1">
    <location>
        <begin position="59"/>
        <end position="69"/>
    </location>
</feature>
<dbReference type="GO" id="GO:0005769">
    <property type="term" value="C:early endosome"/>
    <property type="evidence" value="ECO:0000318"/>
    <property type="project" value="GO_Central"/>
</dbReference>
<feature type="region of interest" description="Disordered" evidence="1">
    <location>
        <begin position="153"/>
        <end position="174"/>
    </location>
</feature>
<dbReference type="STRING" id="7918.ENSLOCP00000014857"/>
<feature type="compositionally biased region" description="Polar residues" evidence="1">
    <location>
        <begin position="88"/>
        <end position="98"/>
    </location>
</feature>
<keyword evidence="5" id="KW-1185">Reference proteome</keyword>
<keyword evidence="2" id="KW-1133">Transmembrane helix</keyword>
<dbReference type="GO" id="GO:0008090">
    <property type="term" value="P:retrograde axonal transport"/>
    <property type="evidence" value="ECO:0000318"/>
    <property type="project" value="GO_Central"/>
</dbReference>
<evidence type="ECO:0000313" key="5">
    <source>
        <dbReference type="Proteomes" id="UP000018468"/>
    </source>
</evidence>
<dbReference type="AlphaFoldDB" id="W5N2J8"/>
<dbReference type="EMBL" id="AHAT01002619">
    <property type="status" value="NOT_ANNOTATED_CDS"/>
    <property type="molecule type" value="Genomic_DNA"/>
</dbReference>
<keyword evidence="3" id="KW-0732">Signal</keyword>
<evidence type="ECO:0000313" key="4">
    <source>
        <dbReference type="Ensembl" id="ENSLOCP00000014857.1"/>
    </source>
</evidence>
<evidence type="ECO:0000256" key="1">
    <source>
        <dbReference type="SAM" id="MobiDB-lite"/>
    </source>
</evidence>
<feature type="compositionally biased region" description="Polar residues" evidence="1">
    <location>
        <begin position="240"/>
        <end position="252"/>
    </location>
</feature>
<dbReference type="PANTHER" id="PTHR28673:SF1">
    <property type="entry name" value="TRANSMEMBRANE PROTEIN 108"/>
    <property type="match status" value="1"/>
</dbReference>
<protein>
    <submittedName>
        <fullName evidence="4">Transmembrane protein 108</fullName>
    </submittedName>
</protein>
<name>W5N2J8_LEPOC</name>
<dbReference type="GO" id="GO:1904115">
    <property type="term" value="C:axon cytoplasm"/>
    <property type="evidence" value="ECO:0007669"/>
    <property type="project" value="GOC"/>
</dbReference>
<dbReference type="EMBL" id="AHAT01002618">
    <property type="status" value="NOT_ANNOTATED_CDS"/>
    <property type="molecule type" value="Genomic_DNA"/>
</dbReference>
<feature type="region of interest" description="Disordered" evidence="1">
    <location>
        <begin position="37"/>
        <end position="74"/>
    </location>
</feature>
<dbReference type="eggNOG" id="ENOG502RXTY">
    <property type="taxonomic scope" value="Eukaryota"/>
</dbReference>
<dbReference type="Ensembl" id="ENSLOCT00000014886.1">
    <property type="protein sequence ID" value="ENSLOCP00000014857.1"/>
    <property type="gene ID" value="ENSLOCG00000012078.1"/>
</dbReference>
<dbReference type="GO" id="GO:0010008">
    <property type="term" value="C:endosome membrane"/>
    <property type="evidence" value="ECO:0000318"/>
    <property type="project" value="GO_Central"/>
</dbReference>
<evidence type="ECO:0000256" key="3">
    <source>
        <dbReference type="SAM" id="SignalP"/>
    </source>
</evidence>
<organism evidence="4 5">
    <name type="scientific">Lepisosteus oculatus</name>
    <name type="common">Spotted gar</name>
    <dbReference type="NCBI Taxonomy" id="7918"/>
    <lineage>
        <taxon>Eukaryota</taxon>
        <taxon>Metazoa</taxon>
        <taxon>Chordata</taxon>
        <taxon>Craniata</taxon>
        <taxon>Vertebrata</taxon>
        <taxon>Euteleostomi</taxon>
        <taxon>Actinopterygii</taxon>
        <taxon>Neopterygii</taxon>
        <taxon>Holostei</taxon>
        <taxon>Semionotiformes</taxon>
        <taxon>Lepisosteidae</taxon>
        <taxon>Lepisosteus</taxon>
    </lineage>
</organism>
<dbReference type="GeneID" id="102694424"/>
<proteinExistence type="predicted"/>
<sequence length="475" mass="51869">MKNSSQVLCCQLLSVLLILTLTEEQISADQELFPSRTAQDTKVSMGTPNRPGAGFPRVQGSSPWQQNASGEGHVQGYSDTKLRETEQIHPTSTLSKTAPSLDKTSDEINVSGTPASAFYTYPSTRGKTVKASNTIALNTDTMQTQFTEKLKVEGPTSSSQPYFPTELQPSTSTITLRDPSLTTPELSNHHAITLRELSEYSSVNVSNDTFGLTVTGQEKSARQGMTEMPPAISPTTPWFASDPTASSSNHSLSPERKEASNLKIPDGNKNAASHLLKTTQGENINISLTTQESFAKINSTFNGTVTSTMSIGVVSWNLSYASTTELASTATGNFLNRHVPKGLRPTTNNSHVTDVEKPHQRATICLSKMDIVWIILAISVPVSSCSVLLTVCCMRRKKKTSNSENNLSYWNNAITMDYFNRHAVELPREIQSLETAEEQDPCCPPNGDYIESGMVLVNPFCQETLFTNRDPVSEI</sequence>
<feature type="transmembrane region" description="Helical" evidence="2">
    <location>
        <begin position="371"/>
        <end position="393"/>
    </location>
</feature>
<dbReference type="GO" id="GO:0014069">
    <property type="term" value="C:postsynaptic density"/>
    <property type="evidence" value="ECO:0000318"/>
    <property type="project" value="GO_Central"/>
</dbReference>
<dbReference type="GO" id="GO:0097484">
    <property type="term" value="P:dendrite extension"/>
    <property type="evidence" value="ECO:0000318"/>
    <property type="project" value="GO_Central"/>
</dbReference>
<feature type="compositionally biased region" description="Polar residues" evidence="1">
    <location>
        <begin position="155"/>
        <end position="174"/>
    </location>
</feature>
<evidence type="ECO:0000256" key="2">
    <source>
        <dbReference type="SAM" id="Phobius"/>
    </source>
</evidence>
<dbReference type="OrthoDB" id="9944393at2759"/>
<dbReference type="GeneTree" id="ENSGT00390000000626"/>
<dbReference type="KEGG" id="loc:102694424"/>
<dbReference type="EMBL" id="AHAT01002617">
    <property type="status" value="NOT_ANNOTATED_CDS"/>
    <property type="molecule type" value="Genomic_DNA"/>
</dbReference>
<reference evidence="5" key="1">
    <citation type="submission" date="2011-12" db="EMBL/GenBank/DDBJ databases">
        <title>The Draft Genome of Lepisosteus oculatus.</title>
        <authorList>
            <consortium name="The Broad Institute Genome Assembly &amp; Analysis Group"/>
            <consortium name="Computational R&amp;D Group"/>
            <consortium name="and Sequencing Platform"/>
            <person name="Di Palma F."/>
            <person name="Alfoldi J."/>
            <person name="Johnson J."/>
            <person name="Berlin A."/>
            <person name="Gnerre S."/>
            <person name="Jaffe D."/>
            <person name="MacCallum I."/>
            <person name="Young S."/>
            <person name="Walker B.J."/>
            <person name="Lander E.S."/>
            <person name="Lindblad-Toh K."/>
        </authorList>
    </citation>
    <scope>NUCLEOTIDE SEQUENCE [LARGE SCALE GENOMIC DNA]</scope>
</reference>
<keyword evidence="2" id="KW-0472">Membrane</keyword>
<feature type="compositionally biased region" description="Polar residues" evidence="1">
    <location>
        <begin position="37"/>
        <end position="47"/>
    </location>
</feature>
<dbReference type="PANTHER" id="PTHR28673">
    <property type="entry name" value="TRANSMEMBRANE PROTEIN 108"/>
    <property type="match status" value="1"/>
</dbReference>
<reference evidence="4" key="3">
    <citation type="submission" date="2025-09" db="UniProtKB">
        <authorList>
            <consortium name="Ensembl"/>
        </authorList>
    </citation>
    <scope>IDENTIFICATION</scope>
</reference>
<feature type="chain" id="PRO_5004868688" evidence="3">
    <location>
        <begin position="29"/>
        <end position="475"/>
    </location>
</feature>
<feature type="region of interest" description="Disordered" evidence="1">
    <location>
        <begin position="87"/>
        <end position="108"/>
    </location>
</feature>
<dbReference type="InterPro" id="IPR031508">
    <property type="entry name" value="TMEM108"/>
</dbReference>
<reference evidence="4" key="2">
    <citation type="submission" date="2025-08" db="UniProtKB">
        <authorList>
            <consortium name="Ensembl"/>
        </authorList>
    </citation>
    <scope>IDENTIFICATION</scope>
</reference>
<dbReference type="Pfam" id="PF15759">
    <property type="entry name" value="TMEM108"/>
    <property type="match status" value="1"/>
</dbReference>
<dbReference type="CTD" id="66000"/>
<dbReference type="Proteomes" id="UP000018468">
    <property type="component" value="Linkage group LG9"/>
</dbReference>
<feature type="signal peptide" evidence="3">
    <location>
        <begin position="1"/>
        <end position="28"/>
    </location>
</feature>
<dbReference type="HOGENOM" id="CLU_040547_0_0_1"/>
<accession>W5N2J8</accession>
<dbReference type="FunCoup" id="W5N2J8">
    <property type="interactions" value="16"/>
</dbReference>
<dbReference type="GO" id="GO:0097106">
    <property type="term" value="P:postsynaptic density organization"/>
    <property type="evidence" value="ECO:0000318"/>
    <property type="project" value="GO_Central"/>
</dbReference>
<dbReference type="GO" id="GO:0030424">
    <property type="term" value="C:axon"/>
    <property type="evidence" value="ECO:0000318"/>
    <property type="project" value="GO_Central"/>
</dbReference>
<dbReference type="Bgee" id="ENSLOCG00000012078">
    <property type="expression patterns" value="Expressed in pharyngeal gill and 8 other cell types or tissues"/>
</dbReference>
<keyword evidence="2" id="KW-0812">Transmembrane</keyword>
<dbReference type="InParanoid" id="W5N2J8"/>
<feature type="region of interest" description="Disordered" evidence="1">
    <location>
        <begin position="240"/>
        <end position="267"/>
    </location>
</feature>